<gene>
    <name evidence="2" type="ORF">JY572_27020</name>
</gene>
<evidence type="ECO:0000313" key="2">
    <source>
        <dbReference type="EMBL" id="QSQ12021.1"/>
    </source>
</evidence>
<protein>
    <submittedName>
        <fullName evidence="2">Uncharacterized protein</fullName>
    </submittedName>
</protein>
<evidence type="ECO:0000256" key="1">
    <source>
        <dbReference type="SAM" id="MobiDB-lite"/>
    </source>
</evidence>
<reference evidence="2 3" key="1">
    <citation type="submission" date="2021-02" db="EMBL/GenBank/DDBJ databases">
        <title>De Novo genome assembly of isolated myxobacteria.</title>
        <authorList>
            <person name="Stevens D.C."/>
        </authorList>
    </citation>
    <scope>NUCLEOTIDE SEQUENCE [LARGE SCALE GENOMIC DNA]</scope>
    <source>
        <strain evidence="2 3">SCHIC003</strain>
    </source>
</reference>
<evidence type="ECO:0000313" key="3">
    <source>
        <dbReference type="Proteomes" id="UP000663090"/>
    </source>
</evidence>
<dbReference type="RefSeq" id="WP_206713755.1">
    <property type="nucleotide sequence ID" value="NZ_CP071091.1"/>
</dbReference>
<feature type="region of interest" description="Disordered" evidence="1">
    <location>
        <begin position="122"/>
        <end position="151"/>
    </location>
</feature>
<proteinExistence type="predicted"/>
<sequence length="417" mass="44166">MLGSALTALWLELSASAITYSASVRVDSRVRSNEDPAQDAPSIAGDTDFTPILGLERTQGNTTLELNYAPRISLREVTAEPRTEVQHVGRFAARWRPERGLSFRLSEELVLGSVNLLTMDSLPVLQPDPDDPDGPLRPPPGGGPLQPLPEGDTVYFLSSATSLTGETSRLGRRWQLSGTAGFSVSGGLDGPAREAVPMQYGPRMDVSLSHALSELSAITTSASTTHARFSTGARNTVVTLTESWTGRMSRRTSLEAGAGASIVHSIEATGGVAPDPEPGTPAGTPRTELLPNLTLAVGHRIPSRTADFDGRLGLRVSPFTDRLTARVYPRADVTATGTWVLSPRVRMSATAGTAFAVGGATGDRLVSGGLTASWILNSWMSVDADTRGTWSRSPELPAARFQWAAALGLSLRQTGIL</sequence>
<dbReference type="Proteomes" id="UP000663090">
    <property type="component" value="Chromosome"/>
</dbReference>
<keyword evidence="3" id="KW-1185">Reference proteome</keyword>
<organism evidence="2 3">
    <name type="scientific">Myxococcus landrumensis</name>
    <dbReference type="NCBI Taxonomy" id="2813577"/>
    <lineage>
        <taxon>Bacteria</taxon>
        <taxon>Pseudomonadati</taxon>
        <taxon>Myxococcota</taxon>
        <taxon>Myxococcia</taxon>
        <taxon>Myxococcales</taxon>
        <taxon>Cystobacterineae</taxon>
        <taxon>Myxococcaceae</taxon>
        <taxon>Myxococcus</taxon>
    </lineage>
</organism>
<accession>A0ABX7N0I3</accession>
<dbReference type="EMBL" id="CP071091">
    <property type="protein sequence ID" value="QSQ12021.1"/>
    <property type="molecule type" value="Genomic_DNA"/>
</dbReference>
<name>A0ABX7N0I3_9BACT</name>
<dbReference type="NCBIfam" id="NF041842">
    <property type="entry name" value="EpsX"/>
    <property type="match status" value="1"/>
</dbReference>